<keyword evidence="1" id="KW-0812">Transmembrane</keyword>
<feature type="domain" description="Heparan-alpha-glucosaminide N-acetyltransferase catalytic" evidence="2">
    <location>
        <begin position="9"/>
        <end position="229"/>
    </location>
</feature>
<dbReference type="EMBL" id="CP017315">
    <property type="protein sequence ID" value="AQS41541.1"/>
    <property type="molecule type" value="Genomic_DNA"/>
</dbReference>
<keyword evidence="1" id="KW-0472">Membrane</keyword>
<dbReference type="KEGG" id="thd:BHV28_08420"/>
<gene>
    <name evidence="3" type="ORF">BHV28_08420</name>
</gene>
<evidence type="ECO:0000313" key="4">
    <source>
        <dbReference type="Proteomes" id="UP000188912"/>
    </source>
</evidence>
<feature type="transmembrane region" description="Helical" evidence="1">
    <location>
        <begin position="20"/>
        <end position="39"/>
    </location>
</feature>
<reference evidence="3 4" key="1">
    <citation type="journal article" date="2010" name="Science">
        <title>Genomic comparison of the ants Camponotus floridanus and Harpegnathos saltator.</title>
        <authorList>
            <person name="Bonasio R."/>
            <person name="Zhang G."/>
            <person name="Ye C."/>
            <person name="Mutti N.S."/>
            <person name="Fang X."/>
            <person name="Qin N."/>
            <person name="Donahue G."/>
            <person name="Yang P."/>
            <person name="Li Q."/>
            <person name="Li C."/>
            <person name="Zhang P."/>
            <person name="Huang Z."/>
            <person name="Berger S.L."/>
            <person name="Reinberg D."/>
            <person name="Wang J."/>
            <person name="Liebig J."/>
        </authorList>
    </citation>
    <scope>NUCLEOTIDE SEQUENCE [LARGE SCALE GENOMIC DNA]</scope>
    <source>
        <strain evidence="3 4">Hsal</strain>
    </source>
</reference>
<dbReference type="STRING" id="1902579.BHV28_08420"/>
<organism evidence="3 4">
    <name type="scientific">Candidatus Tokpelaia hoelldobleri</name>
    <dbReference type="NCBI Taxonomy" id="1902579"/>
    <lineage>
        <taxon>Bacteria</taxon>
        <taxon>Pseudomonadati</taxon>
        <taxon>Pseudomonadota</taxon>
        <taxon>Alphaproteobacteria</taxon>
        <taxon>Hyphomicrobiales</taxon>
        <taxon>Candidatus Tokpelaia</taxon>
    </lineage>
</organism>
<dbReference type="InterPro" id="IPR012429">
    <property type="entry name" value="HGSNAT_cat"/>
</dbReference>
<name>A0A1U9JUL1_9HYPH</name>
<feature type="transmembrane region" description="Helical" evidence="1">
    <location>
        <begin position="107"/>
        <end position="127"/>
    </location>
</feature>
<evidence type="ECO:0000256" key="1">
    <source>
        <dbReference type="SAM" id="Phobius"/>
    </source>
</evidence>
<feature type="transmembrane region" description="Helical" evidence="1">
    <location>
        <begin position="132"/>
        <end position="151"/>
    </location>
</feature>
<feature type="transmembrane region" description="Helical" evidence="1">
    <location>
        <begin position="83"/>
        <end position="101"/>
    </location>
</feature>
<dbReference type="AlphaFoldDB" id="A0A1U9JUL1"/>
<evidence type="ECO:0000259" key="2">
    <source>
        <dbReference type="Pfam" id="PF07786"/>
    </source>
</evidence>
<feature type="transmembrane region" description="Helical" evidence="1">
    <location>
        <begin position="51"/>
        <end position="71"/>
    </location>
</feature>
<feature type="transmembrane region" description="Helical" evidence="1">
    <location>
        <begin position="221"/>
        <end position="242"/>
    </location>
</feature>
<protein>
    <recommendedName>
        <fullName evidence="2">Heparan-alpha-glucosaminide N-acetyltransferase catalytic domain-containing protein</fullName>
    </recommendedName>
</protein>
<proteinExistence type="predicted"/>
<feature type="transmembrane region" description="Helical" evidence="1">
    <location>
        <begin position="171"/>
        <end position="191"/>
    </location>
</feature>
<keyword evidence="4" id="KW-1185">Reference proteome</keyword>
<dbReference type="Pfam" id="PF07786">
    <property type="entry name" value="HGSNAT_cat"/>
    <property type="match status" value="1"/>
</dbReference>
<evidence type="ECO:0000313" key="3">
    <source>
        <dbReference type="EMBL" id="AQS41541.1"/>
    </source>
</evidence>
<reference evidence="3 4" key="2">
    <citation type="journal article" date="2016" name="Sci. Rep.">
        <title>The genome of Rhizobiales bacteria in predatory ants reveals urease gene functions but no genes for nitrogen fixation.</title>
        <authorList>
            <person name="Neuvonen M.M."/>
            <person name="Tamarit D."/>
            <person name="Naslund K."/>
            <person name="Liebig J."/>
            <person name="Feldhaar H."/>
            <person name="Moran N.A."/>
            <person name="Guy L."/>
            <person name="Andersson S.G."/>
        </authorList>
    </citation>
    <scope>NUCLEOTIDE SEQUENCE [LARGE SCALE GENOMIC DNA]</scope>
    <source>
        <strain evidence="3 4">Hsal</strain>
    </source>
</reference>
<dbReference type="Proteomes" id="UP000188912">
    <property type="component" value="Chromosome"/>
</dbReference>
<sequence length="243" mass="27204">MKQHKQNPRLAMVDVLRCAALAGMAVFHFCVDLALFNFIAPERVREGALLLLARVVAASFLFLAGFSLFLAHRNGIRYSAFRRRFLIIAGAALLVSLITYVMSPNDFVYFGILHEIAVASLAGLLFLRTPVLLNIVVMAVVCLLPGAVYIGDAPWLWWLGLAWLVRPSMDFVPFFPWFSAVLAGLTVARIMDTARILHWLRNGLPIEPLDRVMQWCGRHSLFIYLAHQPLLWGAVYAARLIAG</sequence>
<accession>A0A1U9JUL1</accession>
<keyword evidence="1" id="KW-1133">Transmembrane helix</keyword>